<keyword evidence="3" id="KW-0964">Secreted</keyword>
<dbReference type="AlphaFoldDB" id="A0AAD9GEV0"/>
<dbReference type="Proteomes" id="UP001259832">
    <property type="component" value="Unassembled WGS sequence"/>
</dbReference>
<evidence type="ECO:0000256" key="3">
    <source>
        <dbReference type="ARBA" id="ARBA00022525"/>
    </source>
</evidence>
<keyword evidence="6" id="KW-1185">Reference proteome</keyword>
<evidence type="ECO:0000313" key="5">
    <source>
        <dbReference type="EMBL" id="KAK1937047.1"/>
    </source>
</evidence>
<dbReference type="InterPro" id="IPR029071">
    <property type="entry name" value="Ubiquitin-like_domsf"/>
</dbReference>
<dbReference type="InterPro" id="IPR045379">
    <property type="entry name" value="Crinkler_N"/>
</dbReference>
<sequence>MTKLFCAIVGISGSVFSVDIDLNQSVENLKVAIKSQSDRAITVPLPKIQLYLAKKGNLWLKDDDTLDSILQSGDVTSYEKMHVSWELNKSELFESGTSLGKNAIHVLVVISETQTISPSAGDRKRSASSGIAEEKLLSVVKCGLKLSDTDVAAGRLLEVPKHFMGIDIYDGLYVRQEYWDLHALITEKFDSNRNVRRVPVLGSPGIGKSVFGGVPVSEIDDGEGKYCLPLYGRSTHLLFYLGRGERLRNISGPANRPSYISLFDENDAIGGYAYSQFHHLYLFASPYTSNYNNFSKQHCFMAYMNPWTKKECAEFADAIHLDA</sequence>
<comment type="caution">
    <text evidence="5">The sequence shown here is derived from an EMBL/GenBank/DDBJ whole genome shotgun (WGS) entry which is preliminary data.</text>
</comment>
<name>A0AAD9GEV0_9STRA</name>
<dbReference type="EMBL" id="JASMQC010000020">
    <property type="protein sequence ID" value="KAK1937047.1"/>
    <property type="molecule type" value="Genomic_DNA"/>
</dbReference>
<gene>
    <name evidence="5" type="ORF">P3T76_009825</name>
</gene>
<dbReference type="PANTHER" id="PTHR33129">
    <property type="entry name" value="PROTEIN KINASE DOMAIN-CONTAINING PROTEIN-RELATED"/>
    <property type="match status" value="1"/>
</dbReference>
<dbReference type="SUPFAM" id="SSF54236">
    <property type="entry name" value="Ubiquitin-like"/>
    <property type="match status" value="1"/>
</dbReference>
<dbReference type="GO" id="GO:0005576">
    <property type="term" value="C:extracellular region"/>
    <property type="evidence" value="ECO:0007669"/>
    <property type="project" value="UniProtKB-SubCell"/>
</dbReference>
<accession>A0AAD9GEV0</accession>
<evidence type="ECO:0000256" key="2">
    <source>
        <dbReference type="ARBA" id="ARBA00004613"/>
    </source>
</evidence>
<evidence type="ECO:0000259" key="4">
    <source>
        <dbReference type="Pfam" id="PF20147"/>
    </source>
</evidence>
<reference evidence="5" key="1">
    <citation type="submission" date="2023-08" db="EMBL/GenBank/DDBJ databases">
        <title>Reference Genome Resource for the Citrus Pathogen Phytophthora citrophthora.</title>
        <authorList>
            <person name="Moller H."/>
            <person name="Coetzee B."/>
            <person name="Rose L.J."/>
            <person name="Van Niekerk J.M."/>
        </authorList>
    </citation>
    <scope>NUCLEOTIDE SEQUENCE</scope>
    <source>
        <strain evidence="5">STE-U-9442</strain>
    </source>
</reference>
<proteinExistence type="predicted"/>
<dbReference type="GO" id="GO:0043657">
    <property type="term" value="C:host cell"/>
    <property type="evidence" value="ECO:0007669"/>
    <property type="project" value="UniProtKB-SubCell"/>
</dbReference>
<comment type="subcellular location">
    <subcellularLocation>
        <location evidence="1">Host cell</location>
    </subcellularLocation>
    <subcellularLocation>
        <location evidence="2">Secreted</location>
    </subcellularLocation>
</comment>
<dbReference type="InterPro" id="IPR052980">
    <property type="entry name" value="Crinkler_effector"/>
</dbReference>
<organism evidence="5 6">
    <name type="scientific">Phytophthora citrophthora</name>
    <dbReference type="NCBI Taxonomy" id="4793"/>
    <lineage>
        <taxon>Eukaryota</taxon>
        <taxon>Sar</taxon>
        <taxon>Stramenopiles</taxon>
        <taxon>Oomycota</taxon>
        <taxon>Peronosporomycetes</taxon>
        <taxon>Peronosporales</taxon>
        <taxon>Peronosporaceae</taxon>
        <taxon>Phytophthora</taxon>
    </lineage>
</organism>
<dbReference type="PANTHER" id="PTHR33129:SF1">
    <property type="entry name" value="ATP-BINDING PROTEIN"/>
    <property type="match status" value="1"/>
</dbReference>
<evidence type="ECO:0000313" key="6">
    <source>
        <dbReference type="Proteomes" id="UP001259832"/>
    </source>
</evidence>
<protein>
    <recommendedName>
        <fullName evidence="4">Crinkler effector protein N-terminal domain-containing protein</fullName>
    </recommendedName>
</protein>
<evidence type="ECO:0000256" key="1">
    <source>
        <dbReference type="ARBA" id="ARBA00004340"/>
    </source>
</evidence>
<feature type="domain" description="Crinkler effector protein N-terminal" evidence="4">
    <location>
        <begin position="3"/>
        <end position="109"/>
    </location>
</feature>
<dbReference type="Pfam" id="PF20147">
    <property type="entry name" value="Crinkler"/>
    <property type="match status" value="1"/>
</dbReference>